<organism evidence="1 2">
    <name type="scientific">Phaseolus angularis</name>
    <name type="common">Azuki bean</name>
    <name type="synonym">Vigna angularis</name>
    <dbReference type="NCBI Taxonomy" id="3914"/>
    <lineage>
        <taxon>Eukaryota</taxon>
        <taxon>Viridiplantae</taxon>
        <taxon>Streptophyta</taxon>
        <taxon>Embryophyta</taxon>
        <taxon>Tracheophyta</taxon>
        <taxon>Spermatophyta</taxon>
        <taxon>Magnoliopsida</taxon>
        <taxon>eudicotyledons</taxon>
        <taxon>Gunneridae</taxon>
        <taxon>Pentapetalae</taxon>
        <taxon>rosids</taxon>
        <taxon>fabids</taxon>
        <taxon>Fabales</taxon>
        <taxon>Fabaceae</taxon>
        <taxon>Papilionoideae</taxon>
        <taxon>50 kb inversion clade</taxon>
        <taxon>NPAAA clade</taxon>
        <taxon>indigoferoid/millettioid clade</taxon>
        <taxon>Phaseoleae</taxon>
        <taxon>Vigna</taxon>
    </lineage>
</organism>
<sequence length="75" mass="8282">MFSIVELSQAVVWRGTLVLILIYDRVAIVKLVSENDSNASFFSRFGGVACNKVMEILMNKSVFGYSGLRCSDLAT</sequence>
<reference evidence="2" key="1">
    <citation type="journal article" date="2015" name="Proc. Natl. Acad. Sci. U.S.A.">
        <title>Genome sequencing of adzuki bean (Vigna angularis) provides insight into high starch and low fat accumulation and domestication.</title>
        <authorList>
            <person name="Yang K."/>
            <person name="Tian Z."/>
            <person name="Chen C."/>
            <person name="Luo L."/>
            <person name="Zhao B."/>
            <person name="Wang Z."/>
            <person name="Yu L."/>
            <person name="Li Y."/>
            <person name="Sun Y."/>
            <person name="Li W."/>
            <person name="Chen Y."/>
            <person name="Li Y."/>
            <person name="Zhang Y."/>
            <person name="Ai D."/>
            <person name="Zhao J."/>
            <person name="Shang C."/>
            <person name="Ma Y."/>
            <person name="Wu B."/>
            <person name="Wang M."/>
            <person name="Gao L."/>
            <person name="Sun D."/>
            <person name="Zhang P."/>
            <person name="Guo F."/>
            <person name="Wang W."/>
            <person name="Li Y."/>
            <person name="Wang J."/>
            <person name="Varshney R.K."/>
            <person name="Wang J."/>
            <person name="Ling H.Q."/>
            <person name="Wan P."/>
        </authorList>
    </citation>
    <scope>NUCLEOTIDE SEQUENCE</scope>
    <source>
        <strain evidence="2">cv. Jingnong 6</strain>
    </source>
</reference>
<evidence type="ECO:0000313" key="1">
    <source>
        <dbReference type="EMBL" id="KOM45315.1"/>
    </source>
</evidence>
<protein>
    <submittedName>
        <fullName evidence="1">Uncharacterized protein</fullName>
    </submittedName>
</protein>
<dbReference type="Gramene" id="KOM45315">
    <property type="protein sequence ID" value="KOM45315"/>
    <property type="gene ID" value="LR48_Vigan06g062100"/>
</dbReference>
<name>A0A0L9UQZ1_PHAAN</name>
<evidence type="ECO:0000313" key="2">
    <source>
        <dbReference type="Proteomes" id="UP000053144"/>
    </source>
</evidence>
<gene>
    <name evidence="1" type="ORF">LR48_Vigan06g062100</name>
</gene>
<dbReference type="AlphaFoldDB" id="A0A0L9UQZ1"/>
<dbReference type="EMBL" id="CM003376">
    <property type="protein sequence ID" value="KOM45315.1"/>
    <property type="molecule type" value="Genomic_DNA"/>
</dbReference>
<accession>A0A0L9UQZ1</accession>
<dbReference type="Proteomes" id="UP000053144">
    <property type="component" value="Chromosome 6"/>
</dbReference>
<proteinExistence type="predicted"/>